<name>A0A3M7R858_BRAPC</name>
<protein>
    <submittedName>
        <fullName evidence="1">Uncharacterized protein</fullName>
    </submittedName>
</protein>
<gene>
    <name evidence="1" type="ORF">BpHYR1_040286</name>
</gene>
<accession>A0A3M7R858</accession>
<comment type="caution">
    <text evidence="1">The sequence shown here is derived from an EMBL/GenBank/DDBJ whole genome shotgun (WGS) entry which is preliminary data.</text>
</comment>
<dbReference type="Proteomes" id="UP000276133">
    <property type="component" value="Unassembled WGS sequence"/>
</dbReference>
<dbReference type="AlphaFoldDB" id="A0A3M7R858"/>
<evidence type="ECO:0000313" key="1">
    <source>
        <dbReference type="EMBL" id="RNA19730.1"/>
    </source>
</evidence>
<sequence length="103" mass="12116">MTSALHSVKYQRLLDAREQFTLIQKILAYHPAKSKINTLAVNICFDLILKLELNFASIDQVINSDSVFRIDRRIIDKDIIKYLEVDDQFKNNKMQIKLYKKSI</sequence>
<reference evidence="1 2" key="1">
    <citation type="journal article" date="2018" name="Sci. Rep.">
        <title>Genomic signatures of local adaptation to the degree of environmental predictability in rotifers.</title>
        <authorList>
            <person name="Franch-Gras L."/>
            <person name="Hahn C."/>
            <person name="Garcia-Roger E.M."/>
            <person name="Carmona M.J."/>
            <person name="Serra M."/>
            <person name="Gomez A."/>
        </authorList>
    </citation>
    <scope>NUCLEOTIDE SEQUENCE [LARGE SCALE GENOMIC DNA]</scope>
    <source>
        <strain evidence="1">HYR1</strain>
    </source>
</reference>
<evidence type="ECO:0000313" key="2">
    <source>
        <dbReference type="Proteomes" id="UP000276133"/>
    </source>
</evidence>
<organism evidence="1 2">
    <name type="scientific">Brachionus plicatilis</name>
    <name type="common">Marine rotifer</name>
    <name type="synonym">Brachionus muelleri</name>
    <dbReference type="NCBI Taxonomy" id="10195"/>
    <lineage>
        <taxon>Eukaryota</taxon>
        <taxon>Metazoa</taxon>
        <taxon>Spiralia</taxon>
        <taxon>Gnathifera</taxon>
        <taxon>Rotifera</taxon>
        <taxon>Eurotatoria</taxon>
        <taxon>Monogononta</taxon>
        <taxon>Pseudotrocha</taxon>
        <taxon>Ploima</taxon>
        <taxon>Brachionidae</taxon>
        <taxon>Brachionus</taxon>
    </lineage>
</organism>
<dbReference type="EMBL" id="REGN01003987">
    <property type="protein sequence ID" value="RNA19730.1"/>
    <property type="molecule type" value="Genomic_DNA"/>
</dbReference>
<keyword evidence="2" id="KW-1185">Reference proteome</keyword>
<proteinExistence type="predicted"/>